<gene>
    <name evidence="2" type="ORF">PGLA1383_LOCUS30935</name>
</gene>
<keyword evidence="1" id="KW-0812">Transmembrane</keyword>
<protein>
    <submittedName>
        <fullName evidence="2">Uncharacterized protein</fullName>
    </submittedName>
</protein>
<organism evidence="2 3">
    <name type="scientific">Polarella glacialis</name>
    <name type="common">Dinoflagellate</name>
    <dbReference type="NCBI Taxonomy" id="89957"/>
    <lineage>
        <taxon>Eukaryota</taxon>
        <taxon>Sar</taxon>
        <taxon>Alveolata</taxon>
        <taxon>Dinophyceae</taxon>
        <taxon>Suessiales</taxon>
        <taxon>Suessiaceae</taxon>
        <taxon>Polarella</taxon>
    </lineage>
</organism>
<keyword evidence="3" id="KW-1185">Reference proteome</keyword>
<proteinExistence type="predicted"/>
<reference evidence="2" key="1">
    <citation type="submission" date="2021-02" db="EMBL/GenBank/DDBJ databases">
        <authorList>
            <person name="Dougan E. K."/>
            <person name="Rhodes N."/>
            <person name="Thang M."/>
            <person name="Chan C."/>
        </authorList>
    </citation>
    <scope>NUCLEOTIDE SEQUENCE</scope>
</reference>
<sequence length="100" mass="11156">MYSNPSAELCPRFQYALHTCVLQQCLIQASVEGMSIMHFLFRSLAKHSVSNNLFAHYAFPQQRRLARPSVRCGGGVVCACGLVFCWCFLLAACSVFLFSV</sequence>
<keyword evidence="1" id="KW-1133">Transmembrane helix</keyword>
<evidence type="ECO:0000256" key="1">
    <source>
        <dbReference type="SAM" id="Phobius"/>
    </source>
</evidence>
<dbReference type="Proteomes" id="UP000654075">
    <property type="component" value="Unassembled WGS sequence"/>
</dbReference>
<feature type="transmembrane region" description="Helical" evidence="1">
    <location>
        <begin position="72"/>
        <end position="98"/>
    </location>
</feature>
<evidence type="ECO:0000313" key="3">
    <source>
        <dbReference type="Proteomes" id="UP000654075"/>
    </source>
</evidence>
<name>A0A813FHI2_POLGL</name>
<dbReference type="EMBL" id="CAJNNV010025210">
    <property type="protein sequence ID" value="CAE8613153.1"/>
    <property type="molecule type" value="Genomic_DNA"/>
</dbReference>
<keyword evidence="1" id="KW-0472">Membrane</keyword>
<comment type="caution">
    <text evidence="2">The sequence shown here is derived from an EMBL/GenBank/DDBJ whole genome shotgun (WGS) entry which is preliminary data.</text>
</comment>
<accession>A0A813FHI2</accession>
<evidence type="ECO:0000313" key="2">
    <source>
        <dbReference type="EMBL" id="CAE8613153.1"/>
    </source>
</evidence>
<dbReference type="AlphaFoldDB" id="A0A813FHI2"/>